<dbReference type="RefSeq" id="WP_058495397.1">
    <property type="nucleotide sequence ID" value="NZ_CAAAIU010000007.1"/>
</dbReference>
<evidence type="ECO:0000313" key="3">
    <source>
        <dbReference type="Proteomes" id="UP000054736"/>
    </source>
</evidence>
<feature type="domain" description="DUF6671" evidence="1">
    <location>
        <begin position="74"/>
        <end position="277"/>
    </location>
</feature>
<sequence length="277" mass="31052">MHYRNEHVLLASKHEKERVIQPIFHEKIGCKLFTSDFDTDQFGTFTGEIPRNQNAYETCILKARTAAIAADCFFSIASEGSFGPHPSIPFFASDHEIMVFIDLKNDWIIAEQLVTPKTNYKMVTLHPGTAIETFLRSVQFPSHALTLQVNHSKEILGKGIQDLELLDNLIKIGFTKGDELLLATDMRAMMNPTRMEALSSLAEKLAARILTCCSACGAPGFGFVSTTEQLSCSLCDSPTSMHRFEVWGCVSCENKEKKPRRDDLEKAEPTYCNYCNP</sequence>
<dbReference type="AlphaFoldDB" id="A0A0W0SVP6"/>
<dbReference type="STRING" id="1212489.Ldro_1081"/>
<accession>A0A0W0SVP6</accession>
<dbReference type="Pfam" id="PF20376">
    <property type="entry name" value="DUF6671"/>
    <property type="match status" value="1"/>
</dbReference>
<protein>
    <recommendedName>
        <fullName evidence="1">DUF6671 domain-containing protein</fullName>
    </recommendedName>
</protein>
<gene>
    <name evidence="2" type="ORF">Ldro_1081</name>
</gene>
<dbReference type="OrthoDB" id="9793837at2"/>
<evidence type="ECO:0000259" key="1">
    <source>
        <dbReference type="Pfam" id="PF20376"/>
    </source>
</evidence>
<organism evidence="2 3">
    <name type="scientific">Legionella drozanskii LLAP-1</name>
    <dbReference type="NCBI Taxonomy" id="1212489"/>
    <lineage>
        <taxon>Bacteria</taxon>
        <taxon>Pseudomonadati</taxon>
        <taxon>Pseudomonadota</taxon>
        <taxon>Gammaproteobacteria</taxon>
        <taxon>Legionellales</taxon>
        <taxon>Legionellaceae</taxon>
        <taxon>Legionella</taxon>
    </lineage>
</organism>
<proteinExistence type="predicted"/>
<keyword evidence="3" id="KW-1185">Reference proteome</keyword>
<dbReference type="InterPro" id="IPR046612">
    <property type="entry name" value="DUF6671"/>
</dbReference>
<dbReference type="PATRIC" id="fig|1212489.4.peg.1139"/>
<reference evidence="2 3" key="1">
    <citation type="submission" date="2015-11" db="EMBL/GenBank/DDBJ databases">
        <title>Genomic analysis of 38 Legionella species identifies large and diverse effector repertoires.</title>
        <authorList>
            <person name="Burstein D."/>
            <person name="Amaro F."/>
            <person name="Zusman T."/>
            <person name="Lifshitz Z."/>
            <person name="Cohen O."/>
            <person name="Gilbert J.A."/>
            <person name="Pupko T."/>
            <person name="Shuman H.A."/>
            <person name="Segal G."/>
        </authorList>
    </citation>
    <scope>NUCLEOTIDE SEQUENCE [LARGE SCALE GENOMIC DNA]</scope>
    <source>
        <strain evidence="2 3">ATCC 700990</strain>
    </source>
</reference>
<dbReference type="EMBL" id="LNXY01000020">
    <property type="protein sequence ID" value="KTC87462.1"/>
    <property type="molecule type" value="Genomic_DNA"/>
</dbReference>
<evidence type="ECO:0000313" key="2">
    <source>
        <dbReference type="EMBL" id="KTC87462.1"/>
    </source>
</evidence>
<comment type="caution">
    <text evidence="2">The sequence shown here is derived from an EMBL/GenBank/DDBJ whole genome shotgun (WGS) entry which is preliminary data.</text>
</comment>
<name>A0A0W0SVP6_9GAMM</name>
<dbReference type="Proteomes" id="UP000054736">
    <property type="component" value="Unassembled WGS sequence"/>
</dbReference>